<dbReference type="EMBL" id="RJVU01072175">
    <property type="protein sequence ID" value="ROI38975.1"/>
    <property type="molecule type" value="Genomic_DNA"/>
</dbReference>
<evidence type="ECO:0000313" key="4">
    <source>
        <dbReference type="EMBL" id="ROI38975.1"/>
    </source>
</evidence>
<dbReference type="InterPro" id="IPR050951">
    <property type="entry name" value="Retrovirus_Pol_polyprotein"/>
</dbReference>
<dbReference type="Gene3D" id="1.10.340.70">
    <property type="match status" value="1"/>
</dbReference>
<reference evidence="4 5" key="1">
    <citation type="submission" date="2018-10" db="EMBL/GenBank/DDBJ databases">
        <title>Genome assembly for a Yunnan-Guizhou Plateau 3E fish, Anabarilius grahami (Regan), and its evolutionary and genetic applications.</title>
        <authorList>
            <person name="Jiang W."/>
        </authorList>
    </citation>
    <scope>NUCLEOTIDE SEQUENCE [LARGE SCALE GENOMIC DNA]</scope>
    <source>
        <strain evidence="4">AG-KIZ</strain>
        <tissue evidence="4">Muscle</tissue>
    </source>
</reference>
<dbReference type="AlphaFoldDB" id="A0A3N0XJA5"/>
<gene>
    <name evidence="4" type="ORF">DPX16_1681</name>
</gene>
<dbReference type="InterPro" id="IPR041588">
    <property type="entry name" value="Integrase_H2C2"/>
</dbReference>
<dbReference type="OrthoDB" id="8892477at2759"/>
<organism evidence="4 5">
    <name type="scientific">Anabarilius grahami</name>
    <name type="common">Kanglang fish</name>
    <name type="synonym">Barilius grahami</name>
    <dbReference type="NCBI Taxonomy" id="495550"/>
    <lineage>
        <taxon>Eukaryota</taxon>
        <taxon>Metazoa</taxon>
        <taxon>Chordata</taxon>
        <taxon>Craniata</taxon>
        <taxon>Vertebrata</taxon>
        <taxon>Euteleostomi</taxon>
        <taxon>Actinopterygii</taxon>
        <taxon>Neopterygii</taxon>
        <taxon>Teleostei</taxon>
        <taxon>Ostariophysi</taxon>
        <taxon>Cypriniformes</taxon>
        <taxon>Xenocyprididae</taxon>
        <taxon>Xenocypridinae</taxon>
        <taxon>Xenocypridinae incertae sedis</taxon>
        <taxon>Anabarilius</taxon>
    </lineage>
</organism>
<comment type="caution">
    <text evidence="4">The sequence shown here is derived from an EMBL/GenBank/DDBJ whole genome shotgun (WGS) entry which is preliminary data.</text>
</comment>
<dbReference type="FunFam" id="1.10.340.70:FF:000001">
    <property type="entry name" value="Retrovirus-related Pol polyprotein from transposon gypsy-like Protein"/>
    <property type="match status" value="1"/>
</dbReference>
<evidence type="ECO:0000313" key="5">
    <source>
        <dbReference type="Proteomes" id="UP000281406"/>
    </source>
</evidence>
<name>A0A3N0XJA5_ANAGA</name>
<dbReference type="PANTHER" id="PTHR37984:SF5">
    <property type="entry name" value="PROTEIN NYNRIN-LIKE"/>
    <property type="match status" value="1"/>
</dbReference>
<keyword evidence="5" id="KW-1185">Reference proteome</keyword>
<sequence>MEPWSVAARPGDSIGDGEPFTSEQLRQQQANDRVLVKVRGWLEAQARLDWPAMSSQGPEIKTLYSQWGSLELHDSVIYRWWQAQGGGIDRLQLLVPHALRSEVLHWVHRAAGAGHFGNSKTVWRLRQRFYWSGCRQHQRDWDQHLPLVLWAYRTAVQELSQCTPAALIFGRELRMPLDLVFGSPPEPEIAGGLELEYFRRLKERNWSINWSGMH</sequence>
<dbReference type="PANTHER" id="PTHR37984">
    <property type="entry name" value="PROTEIN CBG26694"/>
    <property type="match status" value="1"/>
</dbReference>
<dbReference type="Pfam" id="PF17921">
    <property type="entry name" value="Integrase_H2C2"/>
    <property type="match status" value="1"/>
</dbReference>
<evidence type="ECO:0000256" key="2">
    <source>
        <dbReference type="SAM" id="MobiDB-lite"/>
    </source>
</evidence>
<feature type="domain" description="Integrase zinc-binding" evidence="3">
    <location>
        <begin position="95"/>
        <end position="141"/>
    </location>
</feature>
<evidence type="ECO:0000259" key="3">
    <source>
        <dbReference type="Pfam" id="PF17921"/>
    </source>
</evidence>
<proteinExistence type="predicted"/>
<dbReference type="Proteomes" id="UP000281406">
    <property type="component" value="Unassembled WGS sequence"/>
</dbReference>
<accession>A0A3N0XJA5</accession>
<feature type="region of interest" description="Disordered" evidence="2">
    <location>
        <begin position="1"/>
        <end position="20"/>
    </location>
</feature>
<evidence type="ECO:0000256" key="1">
    <source>
        <dbReference type="ARBA" id="ARBA00039658"/>
    </source>
</evidence>
<protein>
    <recommendedName>
        <fullName evidence="1">Gypsy retrotransposon integrase-like protein 1</fullName>
    </recommendedName>
</protein>